<reference evidence="2" key="2">
    <citation type="submission" date="2023-06" db="EMBL/GenBank/DDBJ databases">
        <authorList>
            <consortium name="Lawrence Berkeley National Laboratory"/>
            <person name="Haridas S."/>
            <person name="Hensen N."/>
            <person name="Bonometti L."/>
            <person name="Westerberg I."/>
            <person name="Brannstrom I.O."/>
            <person name="Guillou S."/>
            <person name="Cros-Aarteil S."/>
            <person name="Calhoun S."/>
            <person name="Kuo A."/>
            <person name="Mondo S."/>
            <person name="Pangilinan J."/>
            <person name="Riley R."/>
            <person name="Labutti K."/>
            <person name="Andreopoulos B."/>
            <person name="Lipzen A."/>
            <person name="Chen C."/>
            <person name="Yanf M."/>
            <person name="Daum C."/>
            <person name="Ng V."/>
            <person name="Clum A."/>
            <person name="Steindorff A."/>
            <person name="Ohm R."/>
            <person name="Martin F."/>
            <person name="Silar P."/>
            <person name="Natvig D."/>
            <person name="Lalanne C."/>
            <person name="Gautier V."/>
            <person name="Ament-Velasquez S.L."/>
            <person name="Kruys A."/>
            <person name="Hutchinson M.I."/>
            <person name="Powell A.J."/>
            <person name="Barry K."/>
            <person name="Miller A.N."/>
            <person name="Grigoriev I.V."/>
            <person name="Debuchy R."/>
            <person name="Gladieux P."/>
            <person name="Thoren M.H."/>
            <person name="Johannesson H."/>
        </authorList>
    </citation>
    <scope>NUCLEOTIDE SEQUENCE</scope>
    <source>
        <strain evidence="2">CBS 118394</strain>
    </source>
</reference>
<evidence type="ECO:0000313" key="3">
    <source>
        <dbReference type="Proteomes" id="UP001283341"/>
    </source>
</evidence>
<sequence>MQFTKNIVALAAIFSLAIAAPATTAVEQDLSLDLAQQDTPLDLEARAIAGTVSVNTYSGDSCNGDNENVVLTNGGYRCFAVSNKRSIGVSGSGCRVTTWSGNNCRGSSFVAGSGCFSVLYGSVSIQC</sequence>
<dbReference type="Proteomes" id="UP001283341">
    <property type="component" value="Unassembled WGS sequence"/>
</dbReference>
<keyword evidence="3" id="KW-1185">Reference proteome</keyword>
<accession>A0AAE0MA47</accession>
<gene>
    <name evidence="2" type="ORF">B0H66DRAFT_636481</name>
</gene>
<comment type="caution">
    <text evidence="2">The sequence shown here is derived from an EMBL/GenBank/DDBJ whole genome shotgun (WGS) entry which is preliminary data.</text>
</comment>
<reference evidence="2" key="1">
    <citation type="journal article" date="2023" name="Mol. Phylogenet. Evol.">
        <title>Genome-scale phylogeny and comparative genomics of the fungal order Sordariales.</title>
        <authorList>
            <person name="Hensen N."/>
            <person name="Bonometti L."/>
            <person name="Westerberg I."/>
            <person name="Brannstrom I.O."/>
            <person name="Guillou S."/>
            <person name="Cros-Aarteil S."/>
            <person name="Calhoun S."/>
            <person name="Haridas S."/>
            <person name="Kuo A."/>
            <person name="Mondo S."/>
            <person name="Pangilinan J."/>
            <person name="Riley R."/>
            <person name="LaButti K."/>
            <person name="Andreopoulos B."/>
            <person name="Lipzen A."/>
            <person name="Chen C."/>
            <person name="Yan M."/>
            <person name="Daum C."/>
            <person name="Ng V."/>
            <person name="Clum A."/>
            <person name="Steindorff A."/>
            <person name="Ohm R.A."/>
            <person name="Martin F."/>
            <person name="Silar P."/>
            <person name="Natvig D.O."/>
            <person name="Lalanne C."/>
            <person name="Gautier V."/>
            <person name="Ament-Velasquez S.L."/>
            <person name="Kruys A."/>
            <person name="Hutchinson M.I."/>
            <person name="Powell A.J."/>
            <person name="Barry K."/>
            <person name="Miller A.N."/>
            <person name="Grigoriev I.V."/>
            <person name="Debuchy R."/>
            <person name="Gladieux P."/>
            <person name="Hiltunen Thoren M."/>
            <person name="Johannesson H."/>
        </authorList>
    </citation>
    <scope>NUCLEOTIDE SEQUENCE</scope>
    <source>
        <strain evidence="2">CBS 118394</strain>
    </source>
</reference>
<evidence type="ECO:0000256" key="1">
    <source>
        <dbReference type="SAM" id="SignalP"/>
    </source>
</evidence>
<evidence type="ECO:0000313" key="2">
    <source>
        <dbReference type="EMBL" id="KAK3324962.1"/>
    </source>
</evidence>
<protein>
    <submittedName>
        <fullName evidence="2">Uncharacterized protein</fullName>
    </submittedName>
</protein>
<feature type="signal peptide" evidence="1">
    <location>
        <begin position="1"/>
        <end position="19"/>
    </location>
</feature>
<organism evidence="2 3">
    <name type="scientific">Apodospora peruviana</name>
    <dbReference type="NCBI Taxonomy" id="516989"/>
    <lineage>
        <taxon>Eukaryota</taxon>
        <taxon>Fungi</taxon>
        <taxon>Dikarya</taxon>
        <taxon>Ascomycota</taxon>
        <taxon>Pezizomycotina</taxon>
        <taxon>Sordariomycetes</taxon>
        <taxon>Sordariomycetidae</taxon>
        <taxon>Sordariales</taxon>
        <taxon>Lasiosphaeriaceae</taxon>
        <taxon>Apodospora</taxon>
    </lineage>
</organism>
<feature type="chain" id="PRO_5041945631" evidence="1">
    <location>
        <begin position="20"/>
        <end position="127"/>
    </location>
</feature>
<dbReference type="AlphaFoldDB" id="A0AAE0MA47"/>
<name>A0AAE0MA47_9PEZI</name>
<keyword evidence="1" id="KW-0732">Signal</keyword>
<proteinExistence type="predicted"/>
<dbReference type="EMBL" id="JAUEDM010000002">
    <property type="protein sequence ID" value="KAK3324962.1"/>
    <property type="molecule type" value="Genomic_DNA"/>
</dbReference>